<dbReference type="GO" id="GO:0016491">
    <property type="term" value="F:oxidoreductase activity"/>
    <property type="evidence" value="ECO:0007669"/>
    <property type="project" value="UniProtKB-KW"/>
</dbReference>
<dbReference type="PROSITE" id="PS00079">
    <property type="entry name" value="MULTICOPPER_OXIDASE1"/>
    <property type="match status" value="1"/>
</dbReference>
<comment type="similarity">
    <text evidence="1">Belongs to the multicopper oxidase family.</text>
</comment>
<dbReference type="OrthoDB" id="2121828at2759"/>
<dbReference type="Pfam" id="PF00394">
    <property type="entry name" value="Cu-oxidase"/>
    <property type="match status" value="1"/>
</dbReference>
<evidence type="ECO:0000259" key="7">
    <source>
        <dbReference type="Pfam" id="PF07731"/>
    </source>
</evidence>
<reference evidence="9" key="1">
    <citation type="submission" date="2022-07" db="EMBL/GenBank/DDBJ databases">
        <title>Phylogenomic reconstructions and comparative analyses of Kickxellomycotina fungi.</title>
        <authorList>
            <person name="Reynolds N.K."/>
            <person name="Stajich J.E."/>
            <person name="Barry K."/>
            <person name="Grigoriev I.V."/>
            <person name="Crous P."/>
            <person name="Smith M.E."/>
        </authorList>
    </citation>
    <scope>NUCLEOTIDE SEQUENCE</scope>
    <source>
        <strain evidence="9">NBRC 105414</strain>
    </source>
</reference>
<dbReference type="PANTHER" id="PTHR11709">
    <property type="entry name" value="MULTI-COPPER OXIDASE"/>
    <property type="match status" value="1"/>
</dbReference>
<evidence type="ECO:0000259" key="8">
    <source>
        <dbReference type="Pfam" id="PF07732"/>
    </source>
</evidence>
<evidence type="ECO:0000256" key="3">
    <source>
        <dbReference type="ARBA" id="ARBA00023002"/>
    </source>
</evidence>
<dbReference type="InterPro" id="IPR045087">
    <property type="entry name" value="Cu-oxidase_fam"/>
</dbReference>
<comment type="caution">
    <text evidence="9">The sequence shown here is derived from an EMBL/GenBank/DDBJ whole genome shotgun (WGS) entry which is preliminary data.</text>
</comment>
<evidence type="ECO:0000256" key="2">
    <source>
        <dbReference type="ARBA" id="ARBA00022723"/>
    </source>
</evidence>
<evidence type="ECO:0000256" key="1">
    <source>
        <dbReference type="ARBA" id="ARBA00010609"/>
    </source>
</evidence>
<dbReference type="InterPro" id="IPR011706">
    <property type="entry name" value="Cu-oxidase_C"/>
</dbReference>
<dbReference type="InterPro" id="IPR033138">
    <property type="entry name" value="Cu_oxidase_CS"/>
</dbReference>
<evidence type="ECO:0000313" key="10">
    <source>
        <dbReference type="Proteomes" id="UP001140217"/>
    </source>
</evidence>
<feature type="domain" description="Plastocyanin-like" evidence="8">
    <location>
        <begin position="17"/>
        <end position="132"/>
    </location>
</feature>
<evidence type="ECO:0000256" key="4">
    <source>
        <dbReference type="ARBA" id="ARBA00023008"/>
    </source>
</evidence>
<name>A0A9W8LL45_9FUNG</name>
<keyword evidence="2" id="KW-0479">Metal-binding</keyword>
<keyword evidence="4" id="KW-0186">Copper</keyword>
<dbReference type="Proteomes" id="UP001140217">
    <property type="component" value="Unassembled WGS sequence"/>
</dbReference>
<dbReference type="EMBL" id="JANBUL010000027">
    <property type="protein sequence ID" value="KAJ2784418.1"/>
    <property type="molecule type" value="Genomic_DNA"/>
</dbReference>
<dbReference type="PROSITE" id="PS00080">
    <property type="entry name" value="MULTICOPPER_OXIDASE2"/>
    <property type="match status" value="1"/>
</dbReference>
<dbReference type="Pfam" id="PF07732">
    <property type="entry name" value="Cu-oxidase_3"/>
    <property type="match status" value="1"/>
</dbReference>
<accession>A0A9W8LL45</accession>
<dbReference type="InterPro" id="IPR001117">
    <property type="entry name" value="Cu-oxidase_2nd"/>
</dbReference>
<keyword evidence="3" id="KW-0560">Oxidoreductase</keyword>
<dbReference type="Pfam" id="PF07731">
    <property type="entry name" value="Cu-oxidase_2"/>
    <property type="match status" value="1"/>
</dbReference>
<dbReference type="Gene3D" id="2.60.40.420">
    <property type="entry name" value="Cupredoxins - blue copper proteins"/>
    <property type="match status" value="3"/>
</dbReference>
<dbReference type="AlphaFoldDB" id="A0A9W8LL45"/>
<feature type="domain" description="Plastocyanin-like" evidence="6">
    <location>
        <begin position="142"/>
        <end position="268"/>
    </location>
</feature>
<protein>
    <submittedName>
        <fullName evidence="9">Ferroxidase fet3</fullName>
    </submittedName>
</protein>
<keyword evidence="10" id="KW-1185">Reference proteome</keyword>
<evidence type="ECO:0000256" key="5">
    <source>
        <dbReference type="SAM" id="MobiDB-lite"/>
    </source>
</evidence>
<feature type="region of interest" description="Disordered" evidence="5">
    <location>
        <begin position="532"/>
        <end position="564"/>
    </location>
</feature>
<dbReference type="SUPFAM" id="SSF49503">
    <property type="entry name" value="Cupredoxins"/>
    <property type="match status" value="3"/>
</dbReference>
<dbReference type="PANTHER" id="PTHR11709:SF511">
    <property type="entry name" value="LACCASE"/>
    <property type="match status" value="1"/>
</dbReference>
<feature type="domain" description="Plastocyanin-like" evidence="7">
    <location>
        <begin position="356"/>
        <end position="500"/>
    </location>
</feature>
<dbReference type="GO" id="GO:0005507">
    <property type="term" value="F:copper ion binding"/>
    <property type="evidence" value="ECO:0007669"/>
    <property type="project" value="InterPro"/>
</dbReference>
<dbReference type="InterPro" id="IPR002355">
    <property type="entry name" value="Cu_oxidase_Cu_BS"/>
</dbReference>
<proteinExistence type="inferred from homology"/>
<dbReference type="InterPro" id="IPR011707">
    <property type="entry name" value="Cu-oxidase-like_N"/>
</dbReference>
<gene>
    <name evidence="9" type="primary">FET3_5</name>
    <name evidence="9" type="ORF">H4R18_001128</name>
</gene>
<sequence>MAPAVCRAERVELEWDIGYVQVNRDGYNSRRAIGVNGALPIPPVYVTHGDVLAIKVHNSLDVPTAIHAHGLFQNGTSYYDGAGMVTQCGIPPGANFTYELAANQVGTFWIHGHYRHQNSDGLRTPLVIRPPPSSGPADYDEDILLSLEDWYVQESQDKIAEVTAPNAPFPPKATFPYALINGYNGNDTKPIRFTPGRRYRFRLISMSITEWFKFRIPGHVLEVIETDGIRSRPHAVEGIDIGPGQRYSAIVRAHDTDAFNYMYNVTLYANFVPTARGMNPRYYQGLIEYRAGAPVKQVAAAASDDEVRWLDDVELQPADPQPALPVDRAIELTSRELITTDSRSLRTLNKYTYDEPQVPTLVTALTTGGMASDPQVYGPQAEAHVLRHLEGVEVRLNNPMGFVHAFHLHGHAFQIIEYGPVDRSTIAITASGNRTANDVALPPLRRFRGAPMMRDTLVVAPYEYVKLRFRADNPGVWMFHCHMDTHFAAGLAITFVEAPDVLQQRQALPAALADMCARQGIPASGNAVGKAGLDLDGLRPVPQEKPKGDNGNGNSNNGNKGGKN</sequence>
<evidence type="ECO:0000259" key="6">
    <source>
        <dbReference type="Pfam" id="PF00394"/>
    </source>
</evidence>
<evidence type="ECO:0000313" key="9">
    <source>
        <dbReference type="EMBL" id="KAJ2784418.1"/>
    </source>
</evidence>
<dbReference type="InterPro" id="IPR008972">
    <property type="entry name" value="Cupredoxin"/>
</dbReference>
<organism evidence="9 10">
    <name type="scientific">Coemansia javaensis</name>
    <dbReference type="NCBI Taxonomy" id="2761396"/>
    <lineage>
        <taxon>Eukaryota</taxon>
        <taxon>Fungi</taxon>
        <taxon>Fungi incertae sedis</taxon>
        <taxon>Zoopagomycota</taxon>
        <taxon>Kickxellomycotina</taxon>
        <taxon>Kickxellomycetes</taxon>
        <taxon>Kickxellales</taxon>
        <taxon>Kickxellaceae</taxon>
        <taxon>Coemansia</taxon>
    </lineage>
</organism>